<feature type="region of interest" description="Disordered" evidence="1">
    <location>
        <begin position="36"/>
        <end position="55"/>
    </location>
</feature>
<evidence type="ECO:0000313" key="3">
    <source>
        <dbReference type="Proteomes" id="UP000037836"/>
    </source>
</evidence>
<protein>
    <submittedName>
        <fullName evidence="2">Uncharacterized protein</fullName>
    </submittedName>
</protein>
<gene>
    <name evidence="2" type="ORF">AC496_4901</name>
</gene>
<accession>A0ABR5LGN2</accession>
<sequence>MRVLRKALVAAYPWGERENARYKAWLAEIRRQLGHPLNAPKADPANRQIDLFNPR</sequence>
<evidence type="ECO:0000256" key="1">
    <source>
        <dbReference type="SAM" id="MobiDB-lite"/>
    </source>
</evidence>
<reference evidence="2 3" key="2">
    <citation type="submission" date="2015-10" db="EMBL/GenBank/DDBJ databases">
        <title>Comparative genomics and high-throughput reverse genetic screens identify a new phytobacterial MAMP and an Arabidopsis receptor required for immune elicitation.</title>
        <authorList>
            <person name="Mott G.A."/>
            <person name="Thakur S."/>
            <person name="Wang P.W."/>
            <person name="Desveaux D."/>
            <person name="Guttman D.S."/>
        </authorList>
    </citation>
    <scope>NUCLEOTIDE SEQUENCE [LARGE SCALE GENOMIC DNA]</scope>
    <source>
        <strain evidence="2 3">BR1</strain>
    </source>
</reference>
<organism evidence="2 3">
    <name type="scientific">Pseudomonas savastanoi pv. glycinea</name>
    <name type="common">Pseudomonas syringae pv. glycinea</name>
    <dbReference type="NCBI Taxonomy" id="318"/>
    <lineage>
        <taxon>Bacteria</taxon>
        <taxon>Pseudomonadati</taxon>
        <taxon>Pseudomonadota</taxon>
        <taxon>Gammaproteobacteria</taxon>
        <taxon>Pseudomonadales</taxon>
        <taxon>Pseudomonadaceae</taxon>
        <taxon>Pseudomonas</taxon>
    </lineage>
</organism>
<reference evidence="2 3" key="1">
    <citation type="submission" date="2015-07" db="EMBL/GenBank/DDBJ databases">
        <authorList>
            <person name="O'Brien H.E."/>
            <person name="Thakur S."/>
            <person name="Gong Y."/>
            <person name="Wang P.W."/>
            <person name="Guttman D.S."/>
        </authorList>
    </citation>
    <scope>NUCLEOTIDE SEQUENCE [LARGE SCALE GENOMIC DNA]</scope>
    <source>
        <strain evidence="2 3">BR1</strain>
    </source>
</reference>
<proteinExistence type="predicted"/>
<keyword evidence="3" id="KW-1185">Reference proteome</keyword>
<comment type="caution">
    <text evidence="2">The sequence shown here is derived from an EMBL/GenBank/DDBJ whole genome shotgun (WGS) entry which is preliminary data.</text>
</comment>
<dbReference type="EMBL" id="LGLO01000015">
    <property type="protein sequence ID" value="KPC46653.1"/>
    <property type="molecule type" value="Genomic_DNA"/>
</dbReference>
<dbReference type="Proteomes" id="UP000037836">
    <property type="component" value="Unassembled WGS sequence"/>
</dbReference>
<evidence type="ECO:0000313" key="2">
    <source>
        <dbReference type="EMBL" id="KPC46653.1"/>
    </source>
</evidence>
<name>A0ABR5LGN2_PSESG</name>